<dbReference type="PROSITE" id="PS50158">
    <property type="entry name" value="ZF_CCHC"/>
    <property type="match status" value="1"/>
</dbReference>
<keyword evidence="1" id="KW-0862">Zinc</keyword>
<evidence type="ECO:0000259" key="2">
    <source>
        <dbReference type="PROSITE" id="PS50158"/>
    </source>
</evidence>
<dbReference type="AlphaFoldDB" id="A0A0H5QVG4"/>
<name>A0A0H5QVG4_9EUKA</name>
<dbReference type="Gene3D" id="4.10.60.10">
    <property type="entry name" value="Zinc finger, CCHC-type"/>
    <property type="match status" value="1"/>
</dbReference>
<evidence type="ECO:0000256" key="1">
    <source>
        <dbReference type="PROSITE-ProRule" id="PRU00047"/>
    </source>
</evidence>
<dbReference type="SMART" id="SM00343">
    <property type="entry name" value="ZnF_C2HC"/>
    <property type="match status" value="1"/>
</dbReference>
<dbReference type="InterPro" id="IPR036875">
    <property type="entry name" value="Znf_CCHC_sf"/>
</dbReference>
<dbReference type="SUPFAM" id="SSF57756">
    <property type="entry name" value="Retrovirus zinc finger-like domains"/>
    <property type="match status" value="1"/>
</dbReference>
<feature type="domain" description="CCHC-type" evidence="2">
    <location>
        <begin position="74"/>
        <end position="89"/>
    </location>
</feature>
<keyword evidence="1" id="KW-0863">Zinc-finger</keyword>
<proteinExistence type="predicted"/>
<evidence type="ECO:0000313" key="3">
    <source>
        <dbReference type="EMBL" id="CRZ05895.1"/>
    </source>
</evidence>
<accession>A0A0H5QVG4</accession>
<dbReference type="GO" id="GO:0003676">
    <property type="term" value="F:nucleic acid binding"/>
    <property type="evidence" value="ECO:0007669"/>
    <property type="project" value="InterPro"/>
</dbReference>
<dbReference type="GO" id="GO:0008270">
    <property type="term" value="F:zinc ion binding"/>
    <property type="evidence" value="ECO:0007669"/>
    <property type="project" value="UniProtKB-KW"/>
</dbReference>
<dbReference type="Pfam" id="PF00098">
    <property type="entry name" value="zf-CCHC"/>
    <property type="match status" value="1"/>
</dbReference>
<protein>
    <recommendedName>
        <fullName evidence="2">CCHC-type domain-containing protein</fullName>
    </recommendedName>
</protein>
<organism evidence="3">
    <name type="scientific">Spongospora subterranea</name>
    <dbReference type="NCBI Taxonomy" id="70186"/>
    <lineage>
        <taxon>Eukaryota</taxon>
        <taxon>Sar</taxon>
        <taxon>Rhizaria</taxon>
        <taxon>Endomyxa</taxon>
        <taxon>Phytomyxea</taxon>
        <taxon>Plasmodiophorida</taxon>
        <taxon>Plasmodiophoridae</taxon>
        <taxon>Spongospora</taxon>
    </lineage>
</organism>
<reference evidence="3" key="1">
    <citation type="submission" date="2015-04" db="EMBL/GenBank/DDBJ databases">
        <title>The genome sequence of the plant pathogenic Rhizarian Plasmodiophora brassicae reveals insights in its biotrophic life cycle and the origin of chitin synthesis.</title>
        <authorList>
            <person name="Schwelm A."/>
            <person name="Fogelqvist J."/>
            <person name="Knaust A."/>
            <person name="Julke S."/>
            <person name="Lilja T."/>
            <person name="Dhandapani V."/>
            <person name="Bonilla-Rosso G."/>
            <person name="Karlsson M."/>
            <person name="Shevchenko A."/>
            <person name="Choi S.R."/>
            <person name="Kim H.G."/>
            <person name="Park J.Y."/>
            <person name="Lim Y.P."/>
            <person name="Ludwig-Muller J."/>
            <person name="Dixelius C."/>
        </authorList>
    </citation>
    <scope>NUCLEOTIDE SEQUENCE</scope>
    <source>
        <tissue evidence="3">Potato root galls</tissue>
    </source>
</reference>
<keyword evidence="1" id="KW-0479">Metal-binding</keyword>
<dbReference type="EMBL" id="HACM01005453">
    <property type="protein sequence ID" value="CRZ05895.1"/>
    <property type="molecule type" value="Transcribed_RNA"/>
</dbReference>
<dbReference type="InterPro" id="IPR001878">
    <property type="entry name" value="Znf_CCHC"/>
</dbReference>
<sequence>MSLPNDMEQICYKRLSGPATDLTPSNIRDDVISLLRRMAVTEKVSGMDNGYAMQTNVAGGRRGRVKKGGFRGNCYNCGRIGHHAAECKNGGIGTDGGGAYLAMMTMALS</sequence>